<gene>
    <name evidence="2" type="ORF">M8445_11435</name>
</gene>
<keyword evidence="1" id="KW-0812">Transmembrane</keyword>
<keyword evidence="1" id="KW-0472">Membrane</keyword>
<proteinExistence type="predicted"/>
<evidence type="ECO:0000313" key="2">
    <source>
        <dbReference type="EMBL" id="WDA57960.1"/>
    </source>
</evidence>
<keyword evidence="1" id="KW-1133">Transmembrane helix</keyword>
<accession>A0ABY7UYJ1</accession>
<feature type="transmembrane region" description="Helical" evidence="1">
    <location>
        <begin position="6"/>
        <end position="30"/>
    </location>
</feature>
<organism evidence="2 3">
    <name type="scientific">Deinococcus aquaticus</name>
    <dbReference type="NCBI Taxonomy" id="328692"/>
    <lineage>
        <taxon>Bacteria</taxon>
        <taxon>Thermotogati</taxon>
        <taxon>Deinococcota</taxon>
        <taxon>Deinococci</taxon>
        <taxon>Deinococcales</taxon>
        <taxon>Deinococcaceae</taxon>
        <taxon>Deinococcus</taxon>
    </lineage>
</organism>
<evidence type="ECO:0000256" key="1">
    <source>
        <dbReference type="SAM" id="Phobius"/>
    </source>
</evidence>
<dbReference type="RefSeq" id="WP_273987884.1">
    <property type="nucleotide sequence ID" value="NZ_BAABQT010000003.1"/>
</dbReference>
<evidence type="ECO:0000313" key="3">
    <source>
        <dbReference type="Proteomes" id="UP001217044"/>
    </source>
</evidence>
<keyword evidence="3" id="KW-1185">Reference proteome</keyword>
<reference evidence="2 3" key="1">
    <citation type="submission" date="2022-12" db="EMBL/GenBank/DDBJ databases">
        <title>Genome Sequence of Deinococcus aquaticus Type Strain PB314.</title>
        <authorList>
            <person name="Albert C."/>
            <person name="Hill J."/>
            <person name="Boren L."/>
            <person name="Scholz-Ng S."/>
            <person name="Fatema N."/>
            <person name="Grosso R."/>
            <person name="Soboslay E."/>
            <person name="Tuohy J."/>
        </authorList>
    </citation>
    <scope>NUCLEOTIDE SEQUENCE [LARGE SCALE GENOMIC DNA]</scope>
    <source>
        <strain evidence="2 3">PB-314</strain>
    </source>
</reference>
<dbReference type="EMBL" id="CP115165">
    <property type="protein sequence ID" value="WDA57960.1"/>
    <property type="molecule type" value="Genomic_DNA"/>
</dbReference>
<protein>
    <submittedName>
        <fullName evidence="2">Uncharacterized protein</fullName>
    </submittedName>
</protein>
<name>A0ABY7UYJ1_9DEIO</name>
<sequence length="48" mass="5362">MTLLTIIGLLILLQVVAGTALGLWFSYLALRGPRAERPQRRRRATQNG</sequence>
<dbReference type="Proteomes" id="UP001217044">
    <property type="component" value="Chromosome"/>
</dbReference>